<dbReference type="CDD" id="cd06170">
    <property type="entry name" value="LuxR_C_like"/>
    <property type="match status" value="1"/>
</dbReference>
<dbReference type="GO" id="GO:0000160">
    <property type="term" value="P:phosphorelay signal transduction system"/>
    <property type="evidence" value="ECO:0007669"/>
    <property type="project" value="InterPro"/>
</dbReference>
<dbReference type="RefSeq" id="WP_234996329.1">
    <property type="nucleotide sequence ID" value="NZ_FXWH01000003.1"/>
</dbReference>
<dbReference type="PROSITE" id="PS50110">
    <property type="entry name" value="RESPONSE_REGULATORY"/>
    <property type="match status" value="1"/>
</dbReference>
<evidence type="ECO:0000259" key="5">
    <source>
        <dbReference type="PROSITE" id="PS50110"/>
    </source>
</evidence>
<dbReference type="PANTHER" id="PTHR45566">
    <property type="entry name" value="HTH-TYPE TRANSCRIPTIONAL REGULATOR YHJB-RELATED"/>
    <property type="match status" value="1"/>
</dbReference>
<dbReference type="AlphaFoldDB" id="A0A1Y6G1E8"/>
<gene>
    <name evidence="6" type="ORF">SAMN06297229_2170</name>
</gene>
<dbReference type="PANTHER" id="PTHR45566:SF1">
    <property type="entry name" value="HTH-TYPE TRANSCRIPTIONAL REGULATOR YHJB-RELATED"/>
    <property type="match status" value="1"/>
</dbReference>
<evidence type="ECO:0000256" key="1">
    <source>
        <dbReference type="ARBA" id="ARBA00022553"/>
    </source>
</evidence>
<dbReference type="EMBL" id="FXWH01000003">
    <property type="protein sequence ID" value="SMQ80409.1"/>
    <property type="molecule type" value="Genomic_DNA"/>
</dbReference>
<keyword evidence="1 3" id="KW-0597">Phosphoprotein</keyword>
<evidence type="ECO:0000256" key="2">
    <source>
        <dbReference type="ARBA" id="ARBA00023125"/>
    </source>
</evidence>
<dbReference type="Gene3D" id="3.40.50.2300">
    <property type="match status" value="1"/>
</dbReference>
<evidence type="ECO:0000313" key="7">
    <source>
        <dbReference type="Proteomes" id="UP000194450"/>
    </source>
</evidence>
<dbReference type="SUPFAM" id="SSF52172">
    <property type="entry name" value="CheY-like"/>
    <property type="match status" value="1"/>
</dbReference>
<dbReference type="InterPro" id="IPR058245">
    <property type="entry name" value="NreC/VraR/RcsB-like_REC"/>
</dbReference>
<dbReference type="Pfam" id="PF00196">
    <property type="entry name" value="GerE"/>
    <property type="match status" value="1"/>
</dbReference>
<dbReference type="InterPro" id="IPR011006">
    <property type="entry name" value="CheY-like_superfamily"/>
</dbReference>
<feature type="domain" description="Response regulatory" evidence="5">
    <location>
        <begin position="15"/>
        <end position="131"/>
    </location>
</feature>
<dbReference type="InterPro" id="IPR001789">
    <property type="entry name" value="Sig_transdc_resp-reg_receiver"/>
</dbReference>
<protein>
    <submittedName>
        <fullName evidence="6">Two component transcriptional regulator, LuxR family</fullName>
    </submittedName>
</protein>
<feature type="modified residue" description="4-aspartylphosphate" evidence="3">
    <location>
        <position position="66"/>
    </location>
</feature>
<dbReference type="CDD" id="cd17535">
    <property type="entry name" value="REC_NarL-like"/>
    <property type="match status" value="1"/>
</dbReference>
<name>A0A1Y6G1E8_9GAMM</name>
<dbReference type="InterPro" id="IPR051015">
    <property type="entry name" value="EvgA-like"/>
</dbReference>
<proteinExistence type="predicted"/>
<dbReference type="SUPFAM" id="SSF46894">
    <property type="entry name" value="C-terminal effector domain of the bipartite response regulators"/>
    <property type="match status" value="1"/>
</dbReference>
<dbReference type="PROSITE" id="PS50043">
    <property type="entry name" value="HTH_LUXR_2"/>
    <property type="match status" value="1"/>
</dbReference>
<dbReference type="SMART" id="SM00421">
    <property type="entry name" value="HTH_LUXR"/>
    <property type="match status" value="1"/>
</dbReference>
<keyword evidence="7" id="KW-1185">Reference proteome</keyword>
<dbReference type="Pfam" id="PF00072">
    <property type="entry name" value="Response_reg"/>
    <property type="match status" value="1"/>
</dbReference>
<dbReference type="PRINTS" id="PR00038">
    <property type="entry name" value="HTHLUXR"/>
</dbReference>
<dbReference type="SMART" id="SM00448">
    <property type="entry name" value="REC"/>
    <property type="match status" value="1"/>
</dbReference>
<organism evidence="6 7">
    <name type="scientific">Pseudidiomarina planktonica</name>
    <dbReference type="NCBI Taxonomy" id="1323738"/>
    <lineage>
        <taxon>Bacteria</taxon>
        <taxon>Pseudomonadati</taxon>
        <taxon>Pseudomonadota</taxon>
        <taxon>Gammaproteobacteria</taxon>
        <taxon>Alteromonadales</taxon>
        <taxon>Idiomarinaceae</taxon>
        <taxon>Pseudidiomarina</taxon>
    </lineage>
</organism>
<reference evidence="7" key="1">
    <citation type="submission" date="2017-04" db="EMBL/GenBank/DDBJ databases">
        <authorList>
            <person name="Varghese N."/>
            <person name="Submissions S."/>
        </authorList>
    </citation>
    <scope>NUCLEOTIDE SEQUENCE [LARGE SCALE GENOMIC DNA]</scope>
</reference>
<accession>A0A1Y6G1E8</accession>
<evidence type="ECO:0000256" key="3">
    <source>
        <dbReference type="PROSITE-ProRule" id="PRU00169"/>
    </source>
</evidence>
<feature type="domain" description="HTH luxR-type" evidence="4">
    <location>
        <begin position="156"/>
        <end position="221"/>
    </location>
</feature>
<dbReference type="InterPro" id="IPR016032">
    <property type="entry name" value="Sig_transdc_resp-reg_C-effctor"/>
</dbReference>
<dbReference type="GO" id="GO:0003677">
    <property type="term" value="F:DNA binding"/>
    <property type="evidence" value="ECO:0007669"/>
    <property type="project" value="UniProtKB-KW"/>
</dbReference>
<dbReference type="GO" id="GO:0006355">
    <property type="term" value="P:regulation of DNA-templated transcription"/>
    <property type="evidence" value="ECO:0007669"/>
    <property type="project" value="InterPro"/>
</dbReference>
<evidence type="ECO:0000259" key="4">
    <source>
        <dbReference type="PROSITE" id="PS50043"/>
    </source>
</evidence>
<keyword evidence="2" id="KW-0238">DNA-binding</keyword>
<evidence type="ECO:0000313" key="6">
    <source>
        <dbReference type="EMBL" id="SMQ80409.1"/>
    </source>
</evidence>
<dbReference type="InterPro" id="IPR000792">
    <property type="entry name" value="Tscrpt_reg_LuxR_C"/>
</dbReference>
<sequence length="227" mass="25089">MTSYAFTDVSTTMTRAIIADDHPLFRAALKQALSETLESDIKEAASFEQLESMLLELPHIELVLLDLSMPGNKGLTGLTSLRNQFPNVLVVIVSANEQVQVIRQAMAFGASAYIPKSVPLPELKHAIEAVLAGDTWLPDDLRDVVAANSAPQTDDFARRLELLTPQQFKVLQCLADGMLNKQIAYDMNVQETTIKQHVSAILRKLEVINRTQAGVVFRQMLSTPETD</sequence>
<dbReference type="Proteomes" id="UP000194450">
    <property type="component" value="Unassembled WGS sequence"/>
</dbReference>
<dbReference type="PROSITE" id="PS00622">
    <property type="entry name" value="HTH_LUXR_1"/>
    <property type="match status" value="1"/>
</dbReference>